<keyword evidence="2" id="KW-1133">Transmembrane helix</keyword>
<name>A0A0U5JAL9_9BACT</name>
<dbReference type="EMBL" id="LN879502">
    <property type="protein sequence ID" value="CUI16478.1"/>
    <property type="molecule type" value="Genomic_DNA"/>
</dbReference>
<accession>A0A0U5JAL9</accession>
<proteinExistence type="predicted"/>
<organism evidence="3 4">
    <name type="scientific">Candidatus Protochlamydia naegleriophila</name>
    <dbReference type="NCBI Taxonomy" id="389348"/>
    <lineage>
        <taxon>Bacteria</taxon>
        <taxon>Pseudomonadati</taxon>
        <taxon>Chlamydiota</taxon>
        <taxon>Chlamydiia</taxon>
        <taxon>Parachlamydiales</taxon>
        <taxon>Parachlamydiaceae</taxon>
        <taxon>Candidatus Protochlamydia</taxon>
    </lineage>
</organism>
<keyword evidence="2" id="KW-0812">Transmembrane</keyword>
<dbReference type="Proteomes" id="UP000069902">
    <property type="component" value="Chromosome cPNK"/>
</dbReference>
<evidence type="ECO:0000313" key="4">
    <source>
        <dbReference type="Proteomes" id="UP000069902"/>
    </source>
</evidence>
<keyword evidence="4" id="KW-1185">Reference proteome</keyword>
<gene>
    <name evidence="3" type="ORF">PNK_0853</name>
</gene>
<dbReference type="KEGG" id="pnl:PNK_0853"/>
<feature type="coiled-coil region" evidence="1">
    <location>
        <begin position="213"/>
        <end position="305"/>
    </location>
</feature>
<keyword evidence="2" id="KW-0472">Membrane</keyword>
<dbReference type="RefSeq" id="WP_059060497.1">
    <property type="nucleotide sequence ID" value="NZ_LN879502.1"/>
</dbReference>
<feature type="transmembrane region" description="Helical" evidence="2">
    <location>
        <begin position="26"/>
        <end position="43"/>
    </location>
</feature>
<dbReference type="AlphaFoldDB" id="A0A0U5JAL9"/>
<protein>
    <submittedName>
        <fullName evidence="3">Conserved hypothetical membrane protein</fullName>
    </submittedName>
</protein>
<evidence type="ECO:0000256" key="2">
    <source>
        <dbReference type="SAM" id="Phobius"/>
    </source>
</evidence>
<sequence>MISQLRPIETRDFQIPTTTSPFSFESFSFLFFNIISLGVYGTIQSLAKDHKIKELHLKQQHLQAQAARIFGQFDRLNAEIHEIRRRLNRDETGEAVAAAIDNLELRVIDVANLTELDHQITQVATPFIQLVGILLSNIVTGGLYGMFQNSNQNSRLATLEAHNEQIKEVVEEKRQAHATSIESQLNTLRVNLRISQEKKEVMQSEVGQAFFGKKEAERNASRLEQEKEELTQRLTSLEANEAHLRRNQLQLNESIVQRGNELEAAKQRNAELRSERARELNGMSISQLRMEAQQLGEEATRVQSAFNKEQSLNLELTGLRQVSLNDVQRAHLELGPIPLKCPGSGEIAGDYGLGVEDGEEERWTDYTKRYAGKKTAAELMHTSLEFAFDDLIEMAKKDNPKINWNASASIWYDTEGKYTENKSALYRHMVWDFISHSSLIQVDQHSYALRLNNEGVTMASSMPVRCMKGVRETRVESEVEGRKVVETQREVEVCVLPTIIDDFTPAIGDLSLPFGIDPLSAKRIFAQLSEDEKGHLQNLLLDPLIAHEHPDLQGTKAFMRSGASGRVKLVQNAYELICDIALAIEKNFANKGLGQTLGGKADDYDLEPFHKEEVQAPIVDQPVQPANPIVEWTPDLEALKVKTSNRFSPYSQEDFATTIQGSVSMYKTIYAGMSKKVIDNPNNILYTSSTSDQQLGNLEIKGLLNQFIYKHPMYNSHGCLMSAMTSILMTDTSKAHGSTTQKLKNAMAAYLDVKENADRFANKIAANHSRTSRPVQGRMTAEEYEPILEQWLQKNVKDYQSWLLNGGLISTSNLGDVEIELVANLIGVRIAVFYPGQPTKLNEFGLTVPADERFYYGPNTKETLYLYNSTGCTYAGLWPKMKTNEFASEEMKTAARSLSTYVTTFSTS</sequence>
<evidence type="ECO:0000256" key="1">
    <source>
        <dbReference type="SAM" id="Coils"/>
    </source>
</evidence>
<evidence type="ECO:0000313" key="3">
    <source>
        <dbReference type="EMBL" id="CUI16478.1"/>
    </source>
</evidence>
<dbReference type="PATRIC" id="fig|389348.3.peg.934"/>
<reference evidence="4" key="1">
    <citation type="submission" date="2015-09" db="EMBL/GenBank/DDBJ databases">
        <authorList>
            <person name="Bertelli C."/>
        </authorList>
    </citation>
    <scope>NUCLEOTIDE SEQUENCE [LARGE SCALE GENOMIC DNA]</scope>
    <source>
        <strain evidence="4">KNic</strain>
    </source>
</reference>
<keyword evidence="1" id="KW-0175">Coiled coil</keyword>
<dbReference type="InParanoid" id="A0A0U5JAL9"/>
<dbReference type="STRING" id="389348.PNK_0853"/>